<keyword evidence="2 4" id="KW-0863">Zinc-finger</keyword>
<dbReference type="Pfam" id="PF13639">
    <property type="entry name" value="zf-RING_2"/>
    <property type="match status" value="1"/>
</dbReference>
<dbReference type="PANTHER" id="PTHR45931">
    <property type="entry name" value="SI:CH211-59O9.10"/>
    <property type="match status" value="1"/>
</dbReference>
<evidence type="ECO:0000313" key="7">
    <source>
        <dbReference type="EMBL" id="OAY64578.1"/>
    </source>
</evidence>
<feature type="compositionally biased region" description="Basic residues" evidence="5">
    <location>
        <begin position="366"/>
        <end position="375"/>
    </location>
</feature>
<evidence type="ECO:0000313" key="8">
    <source>
        <dbReference type="Proteomes" id="UP000092600"/>
    </source>
</evidence>
<dbReference type="PANTHER" id="PTHR45931:SF25">
    <property type="entry name" value="E3 UBIQUITIN-PROTEIN LIGASE RLIM-LIKE ISOFORM X1"/>
    <property type="match status" value="1"/>
</dbReference>
<name>A0A199UIL8_ANACO</name>
<dbReference type="PROSITE" id="PS50089">
    <property type="entry name" value="ZF_RING_2"/>
    <property type="match status" value="1"/>
</dbReference>
<dbReference type="InterPro" id="IPR001841">
    <property type="entry name" value="Znf_RING"/>
</dbReference>
<comment type="caution">
    <text evidence="7">The sequence shown here is derived from an EMBL/GenBank/DDBJ whole genome shotgun (WGS) entry which is preliminary data.</text>
</comment>
<evidence type="ECO:0000256" key="2">
    <source>
        <dbReference type="ARBA" id="ARBA00022771"/>
    </source>
</evidence>
<dbReference type="GO" id="GO:0008270">
    <property type="term" value="F:zinc ion binding"/>
    <property type="evidence" value="ECO:0007669"/>
    <property type="project" value="UniProtKB-KW"/>
</dbReference>
<dbReference type="AlphaFoldDB" id="A0A199UIL8"/>
<accession>A0A199UIL8</accession>
<evidence type="ECO:0000256" key="5">
    <source>
        <dbReference type="SAM" id="MobiDB-lite"/>
    </source>
</evidence>
<dbReference type="EMBL" id="LSRQ01007777">
    <property type="protein sequence ID" value="OAY64578.1"/>
    <property type="molecule type" value="Genomic_DNA"/>
</dbReference>
<sequence>MNPHLVLEVPDTPERIVRSTNSSSRPSVEREVIEIRTDSSSSHHRRSIGTAPHDTEQLFRQARLARLLSEAFEPKTSSQSNSEALDGSSNVRAETINLSPNSPSPVPHHIGHARGRIGKYPLGEGGEGSQNGKHTSVEFLGVGSTLPSRHVGRPRSRPGINIAKEEKLVTDNKDLAGVNDKGKGVVQFGDSQPMSKQAPPSPLQSDVPQRLVSRRRLVRNGCISPCNTAKANSKSAADGVNREIHSSLAQAREQDKGKGIDPNMESQSNSHSVERCGNARKGKEIVDDHAVVNGQGEERFLPDRANPRRDGDLNVIVDPSSTSGSSDGQGWISTRHHTDKLLHESNPIIIQGEGRSQDSLSENRRQRSIRRKRKYSSTSYPPGESSSSSSFLDSEISYLGSSHHPKNFRSIRTGNTRRTRTVLGPVIEVDETSPIVEVGEVHNRSGGLTNSSGEKARQIESDELLARQLQEQLYNELPGVMHREQINANIALSVQQEENARRAASSSSVRRDRNNARGARTAHPHVRTASRTPSRSRGIFRSLPVPFAELVRSIEWSTTDVDLNLDNFFQAMEEVELGNDTDDEIPNFQQMQRDFNENDYEMLLSLDNNNHRHSGASQNQINNLPQSVVQNNNIEEPCAICLEKPSIGDTIRHLPCLHKFHKDCIDEWLRRKTSCPVCKCGIT</sequence>
<dbReference type="SMART" id="SM00184">
    <property type="entry name" value="RING"/>
    <property type="match status" value="1"/>
</dbReference>
<evidence type="ECO:0000256" key="3">
    <source>
        <dbReference type="ARBA" id="ARBA00022833"/>
    </source>
</evidence>
<dbReference type="Gene3D" id="3.30.40.10">
    <property type="entry name" value="Zinc/RING finger domain, C3HC4 (zinc finger)"/>
    <property type="match status" value="1"/>
</dbReference>
<dbReference type="STRING" id="4615.A0A199UIL8"/>
<dbReference type="FunFam" id="3.30.40.10:FF:000594">
    <property type="entry name" value="RING/U-box superfamily protein"/>
    <property type="match status" value="1"/>
</dbReference>
<feature type="compositionally biased region" description="Polar residues" evidence="5">
    <location>
        <begin position="319"/>
        <end position="332"/>
    </location>
</feature>
<feature type="region of interest" description="Disordered" evidence="5">
    <location>
        <begin position="495"/>
        <end position="537"/>
    </location>
</feature>
<dbReference type="InterPro" id="IPR011016">
    <property type="entry name" value="Znf_RING-CH"/>
</dbReference>
<dbReference type="InterPro" id="IPR013083">
    <property type="entry name" value="Znf_RING/FYVE/PHD"/>
</dbReference>
<reference evidence="7 8" key="1">
    <citation type="journal article" date="2016" name="DNA Res.">
        <title>The draft genome of MD-2 pineapple using hybrid error correction of long reads.</title>
        <authorList>
            <person name="Redwan R.M."/>
            <person name="Saidin A."/>
            <person name="Kumar S.V."/>
        </authorList>
    </citation>
    <scope>NUCLEOTIDE SEQUENCE [LARGE SCALE GENOMIC DNA]</scope>
    <source>
        <strain evidence="8">cv. MD2</strain>
        <tissue evidence="7">Leaf</tissue>
    </source>
</reference>
<dbReference type="GO" id="GO:0005634">
    <property type="term" value="C:nucleus"/>
    <property type="evidence" value="ECO:0007669"/>
    <property type="project" value="TreeGrafter"/>
</dbReference>
<dbReference type="GO" id="GO:0061630">
    <property type="term" value="F:ubiquitin protein ligase activity"/>
    <property type="evidence" value="ECO:0007669"/>
    <property type="project" value="TreeGrafter"/>
</dbReference>
<organism evidence="7 8">
    <name type="scientific">Ananas comosus</name>
    <name type="common">Pineapple</name>
    <name type="synonym">Ananas ananas</name>
    <dbReference type="NCBI Taxonomy" id="4615"/>
    <lineage>
        <taxon>Eukaryota</taxon>
        <taxon>Viridiplantae</taxon>
        <taxon>Streptophyta</taxon>
        <taxon>Embryophyta</taxon>
        <taxon>Tracheophyta</taxon>
        <taxon>Spermatophyta</taxon>
        <taxon>Magnoliopsida</taxon>
        <taxon>Liliopsida</taxon>
        <taxon>Poales</taxon>
        <taxon>Bromeliaceae</taxon>
        <taxon>Bromelioideae</taxon>
        <taxon>Ananas</taxon>
    </lineage>
</organism>
<evidence type="ECO:0000259" key="6">
    <source>
        <dbReference type="PROSITE" id="PS50089"/>
    </source>
</evidence>
<feature type="region of interest" description="Disordered" evidence="5">
    <location>
        <begin position="250"/>
        <end position="333"/>
    </location>
</feature>
<proteinExistence type="predicted"/>
<feature type="compositionally biased region" description="Basic and acidic residues" evidence="5">
    <location>
        <begin position="281"/>
        <end position="312"/>
    </location>
</feature>
<dbReference type="CDD" id="cd16454">
    <property type="entry name" value="RING-H2_PA-TM-RING"/>
    <property type="match status" value="1"/>
</dbReference>
<evidence type="ECO:0000256" key="4">
    <source>
        <dbReference type="PROSITE-ProRule" id="PRU00175"/>
    </source>
</evidence>
<dbReference type="SMART" id="SM00744">
    <property type="entry name" value="RINGv"/>
    <property type="match status" value="1"/>
</dbReference>
<feature type="domain" description="RING-type" evidence="6">
    <location>
        <begin position="638"/>
        <end position="679"/>
    </location>
</feature>
<feature type="region of interest" description="Disordered" evidence="5">
    <location>
        <begin position="175"/>
        <end position="207"/>
    </location>
</feature>
<feature type="compositionally biased region" description="Low complexity" evidence="5">
    <location>
        <begin position="376"/>
        <end position="391"/>
    </location>
</feature>
<dbReference type="InterPro" id="IPR051834">
    <property type="entry name" value="RING_finger_E3_ligase"/>
</dbReference>
<evidence type="ECO:0000256" key="1">
    <source>
        <dbReference type="ARBA" id="ARBA00022723"/>
    </source>
</evidence>
<keyword evidence="3" id="KW-0862">Zinc</keyword>
<protein>
    <submittedName>
        <fullName evidence="7">E3 ubiquitin-protein ligase SDIR1</fullName>
    </submittedName>
</protein>
<feature type="region of interest" description="Disordered" evidence="5">
    <location>
        <begin position="348"/>
        <end position="391"/>
    </location>
</feature>
<dbReference type="SUPFAM" id="SSF57850">
    <property type="entry name" value="RING/U-box"/>
    <property type="match status" value="1"/>
</dbReference>
<dbReference type="Proteomes" id="UP000092600">
    <property type="component" value="Unassembled WGS sequence"/>
</dbReference>
<feature type="region of interest" description="Disordered" evidence="5">
    <location>
        <begin position="94"/>
        <end position="135"/>
    </location>
</feature>
<dbReference type="GO" id="GO:0006511">
    <property type="term" value="P:ubiquitin-dependent protein catabolic process"/>
    <property type="evidence" value="ECO:0007669"/>
    <property type="project" value="TreeGrafter"/>
</dbReference>
<keyword evidence="1" id="KW-0479">Metal-binding</keyword>
<gene>
    <name evidence="7" type="ORF">ACMD2_01973</name>
</gene>
<feature type="region of interest" description="Disordered" evidence="5">
    <location>
        <begin position="37"/>
        <end position="56"/>
    </location>
</feature>